<evidence type="ECO:0000313" key="2">
    <source>
        <dbReference type="EMBL" id="GAG92021.1"/>
    </source>
</evidence>
<name>X1D6F1_9ZZZZ</name>
<dbReference type="InterPro" id="IPR029865">
    <property type="entry name" value="KIAA0319-like"/>
</dbReference>
<dbReference type="InterPro" id="IPR035986">
    <property type="entry name" value="PKD_dom_sf"/>
</dbReference>
<dbReference type="Gene3D" id="2.60.40.10">
    <property type="entry name" value="Immunoglobulins"/>
    <property type="match status" value="2"/>
</dbReference>
<reference evidence="2" key="1">
    <citation type="journal article" date="2014" name="Front. Microbiol.">
        <title>High frequency of phylogenetically diverse reductive dehalogenase-homologous genes in deep subseafloor sedimentary metagenomes.</title>
        <authorList>
            <person name="Kawai M."/>
            <person name="Futagami T."/>
            <person name="Toyoda A."/>
            <person name="Takaki Y."/>
            <person name="Nishi S."/>
            <person name="Hori S."/>
            <person name="Arai W."/>
            <person name="Tsubouchi T."/>
            <person name="Morono Y."/>
            <person name="Uchiyama I."/>
            <person name="Ito T."/>
            <person name="Fujiyama A."/>
            <person name="Inagaki F."/>
            <person name="Takami H."/>
        </authorList>
    </citation>
    <scope>NUCLEOTIDE SEQUENCE</scope>
    <source>
        <strain evidence="2">Expedition CK06-06</strain>
    </source>
</reference>
<dbReference type="SMART" id="SM00089">
    <property type="entry name" value="PKD"/>
    <property type="match status" value="2"/>
</dbReference>
<feature type="domain" description="PKD" evidence="1">
    <location>
        <begin position="71"/>
        <end position="153"/>
    </location>
</feature>
<dbReference type="GO" id="GO:0031410">
    <property type="term" value="C:cytoplasmic vesicle"/>
    <property type="evidence" value="ECO:0007669"/>
    <property type="project" value="TreeGrafter"/>
</dbReference>
<dbReference type="PROSITE" id="PS50093">
    <property type="entry name" value="PKD"/>
    <property type="match status" value="2"/>
</dbReference>
<feature type="non-terminal residue" evidence="2">
    <location>
        <position position="283"/>
    </location>
</feature>
<feature type="non-terminal residue" evidence="2">
    <location>
        <position position="1"/>
    </location>
</feature>
<dbReference type="SUPFAM" id="SSF49299">
    <property type="entry name" value="PKD domain"/>
    <property type="match status" value="2"/>
</dbReference>
<gene>
    <name evidence="2" type="ORF">S01H4_44534</name>
</gene>
<dbReference type="PANTHER" id="PTHR46182">
    <property type="entry name" value="FI19480P1"/>
    <property type="match status" value="1"/>
</dbReference>
<organism evidence="2">
    <name type="scientific">marine sediment metagenome</name>
    <dbReference type="NCBI Taxonomy" id="412755"/>
    <lineage>
        <taxon>unclassified sequences</taxon>
        <taxon>metagenomes</taxon>
        <taxon>ecological metagenomes</taxon>
    </lineage>
</organism>
<accession>X1D6F1</accession>
<dbReference type="Pfam" id="PF18911">
    <property type="entry name" value="PKD_4"/>
    <property type="match status" value="2"/>
</dbReference>
<dbReference type="GO" id="GO:0001764">
    <property type="term" value="P:neuron migration"/>
    <property type="evidence" value="ECO:0007669"/>
    <property type="project" value="TreeGrafter"/>
</dbReference>
<comment type="caution">
    <text evidence="2">The sequence shown here is derived from an EMBL/GenBank/DDBJ whole genome shotgun (WGS) entry which is preliminary data.</text>
</comment>
<sequence length="283" mass="30242">EDEYTLVCSSSVTWGYIESKDGKTGTGASPSHTYTRYGTYYATLTVTDNDGLTDSDTATVTVTKYTPSNQKPKADAGSDKTAYVGETIDFSGADSYDPDGYIYSYNWAFGDDETASGMDVQHVYSEPNVYTVTLTVMDNGGKVDTDTCVVTVTEVTPEVGTLSIDTEPVKGEVFVEGESWGFAPQSQVVEVGTYTVTFGDVDGYTTPEAKVVDVEAGLTTDVMGTYVEIPPEKGTLSITTTPVDGEVFVNEESWGTSPAPREVEVGAYTVTYGEVSGYVTPDP</sequence>
<dbReference type="AlphaFoldDB" id="X1D6F1"/>
<evidence type="ECO:0000259" key="1">
    <source>
        <dbReference type="PROSITE" id="PS50093"/>
    </source>
</evidence>
<dbReference type="EMBL" id="BART01024702">
    <property type="protein sequence ID" value="GAG92021.1"/>
    <property type="molecule type" value="Genomic_DNA"/>
</dbReference>
<dbReference type="CDD" id="cd00146">
    <property type="entry name" value="PKD"/>
    <property type="match status" value="2"/>
</dbReference>
<dbReference type="InterPro" id="IPR013229">
    <property type="entry name" value="PEGA"/>
</dbReference>
<feature type="domain" description="PKD" evidence="1">
    <location>
        <begin position="21"/>
        <end position="63"/>
    </location>
</feature>
<dbReference type="PANTHER" id="PTHR46182:SF2">
    <property type="entry name" value="FI19480P1"/>
    <property type="match status" value="1"/>
</dbReference>
<dbReference type="Pfam" id="PF08308">
    <property type="entry name" value="PEGA"/>
    <property type="match status" value="1"/>
</dbReference>
<dbReference type="InterPro" id="IPR000601">
    <property type="entry name" value="PKD_dom"/>
</dbReference>
<dbReference type="GO" id="GO:0016020">
    <property type="term" value="C:membrane"/>
    <property type="evidence" value="ECO:0007669"/>
    <property type="project" value="TreeGrafter"/>
</dbReference>
<dbReference type="InterPro" id="IPR022409">
    <property type="entry name" value="PKD/Chitinase_dom"/>
</dbReference>
<proteinExistence type="predicted"/>
<protein>
    <recommendedName>
        <fullName evidence="1">PKD domain-containing protein</fullName>
    </recommendedName>
</protein>
<dbReference type="InterPro" id="IPR013783">
    <property type="entry name" value="Ig-like_fold"/>
</dbReference>